<reference evidence="3" key="1">
    <citation type="journal article" date="2014" name="Nat. Commun.">
        <title>Genomic adaptations of the halophilic Dead Sea filamentous fungus Eurotium rubrum.</title>
        <authorList>
            <person name="Kis-Papo T."/>
            <person name="Weig A.R."/>
            <person name="Riley R."/>
            <person name="Persoh D."/>
            <person name="Salamov A."/>
            <person name="Sun H."/>
            <person name="Lipzen A."/>
            <person name="Wasser S.P."/>
            <person name="Rambold G."/>
            <person name="Grigoriev I.V."/>
            <person name="Nevo E."/>
        </authorList>
    </citation>
    <scope>NUCLEOTIDE SEQUENCE [LARGE SCALE GENOMIC DNA]</scope>
    <source>
        <strain evidence="3">CBS 135680</strain>
    </source>
</reference>
<accession>A0A017SKN0</accession>
<evidence type="ECO:0000313" key="2">
    <source>
        <dbReference type="EMBL" id="EYE97184.1"/>
    </source>
</evidence>
<feature type="non-terminal residue" evidence="2">
    <location>
        <position position="343"/>
    </location>
</feature>
<name>A0A017SKN0_ASPRC</name>
<protein>
    <submittedName>
        <fullName evidence="2">Uncharacterized protein</fullName>
    </submittedName>
</protein>
<dbReference type="HOGENOM" id="CLU_041697_0_0_1"/>
<keyword evidence="1" id="KW-1133">Transmembrane helix</keyword>
<dbReference type="Proteomes" id="UP000019804">
    <property type="component" value="Unassembled WGS sequence"/>
</dbReference>
<dbReference type="InterPro" id="IPR053018">
    <property type="entry name" value="Elsinochrome_Biosynth-Asso"/>
</dbReference>
<keyword evidence="1" id="KW-0472">Membrane</keyword>
<feature type="transmembrane region" description="Helical" evidence="1">
    <location>
        <begin position="137"/>
        <end position="155"/>
    </location>
</feature>
<evidence type="ECO:0000256" key="1">
    <source>
        <dbReference type="SAM" id="Phobius"/>
    </source>
</evidence>
<feature type="transmembrane region" description="Helical" evidence="1">
    <location>
        <begin position="256"/>
        <end position="272"/>
    </location>
</feature>
<feature type="transmembrane region" description="Helical" evidence="1">
    <location>
        <begin position="278"/>
        <end position="300"/>
    </location>
</feature>
<feature type="transmembrane region" description="Helical" evidence="1">
    <location>
        <begin position="189"/>
        <end position="209"/>
    </location>
</feature>
<feature type="transmembrane region" description="Helical" evidence="1">
    <location>
        <begin position="312"/>
        <end position="334"/>
    </location>
</feature>
<keyword evidence="1" id="KW-0812">Transmembrane</keyword>
<dbReference type="STRING" id="1388766.A0A017SKN0"/>
<feature type="non-terminal residue" evidence="2">
    <location>
        <position position="1"/>
    </location>
</feature>
<proteinExistence type="predicted"/>
<evidence type="ECO:0000313" key="3">
    <source>
        <dbReference type="Proteomes" id="UP000019804"/>
    </source>
</evidence>
<organism evidence="2 3">
    <name type="scientific">Aspergillus ruber (strain CBS 135680)</name>
    <dbReference type="NCBI Taxonomy" id="1388766"/>
    <lineage>
        <taxon>Eukaryota</taxon>
        <taxon>Fungi</taxon>
        <taxon>Dikarya</taxon>
        <taxon>Ascomycota</taxon>
        <taxon>Pezizomycotina</taxon>
        <taxon>Eurotiomycetes</taxon>
        <taxon>Eurotiomycetidae</taxon>
        <taxon>Eurotiales</taxon>
        <taxon>Aspergillaceae</taxon>
        <taxon>Aspergillus</taxon>
        <taxon>Aspergillus subgen. Aspergillus</taxon>
    </lineage>
</organism>
<dbReference type="RefSeq" id="XP_040640872.1">
    <property type="nucleotide sequence ID" value="XM_040783431.1"/>
</dbReference>
<dbReference type="EMBL" id="KK088416">
    <property type="protein sequence ID" value="EYE97184.1"/>
    <property type="molecule type" value="Genomic_DNA"/>
</dbReference>
<gene>
    <name evidence="2" type="ORF">EURHEDRAFT_433589</name>
</gene>
<keyword evidence="3" id="KW-1185">Reference proteome</keyword>
<dbReference type="PANTHER" id="PTHR37577:SF1">
    <property type="entry name" value="INTEGRAL MEMBRANE PROTEIN"/>
    <property type="match status" value="1"/>
</dbReference>
<dbReference type="AlphaFoldDB" id="A0A017SKN0"/>
<dbReference type="GeneID" id="63698555"/>
<dbReference type="OrthoDB" id="5427664at2759"/>
<sequence>IVVIIVTVHYFLVYQPDLDPFRSPNGTTEPNQEVPFRPNPVDKMILGRLRRVQKNWWNNQRLSRLEPSVIKCVLSMSDVQLATRIAILISGYSQLHCGITCYQWKIVGRLAWFSSLTHLSCLTLLRKYLHNHPSERHWRLLFMFILIVMLVTAMVPTGNYDWRRSSYNPEPNDYAICSFSEKSPRNSPANLSMIALVSLISLGFAIRVIKLHELSSVSLVGRPRQRLSNVTRRLLWIIYNWREDSALLLRRIPGRIFYFPALALLLTLRVILDHWSSMFFEMFWLLTSFLLGVITLISDVTIASPKDPDSEAYSWSFGQIMPVILLAIPFITIVENLYPDEAP</sequence>
<dbReference type="PANTHER" id="PTHR37577">
    <property type="entry name" value="INTEGRAL MEMBRANE PROTEIN"/>
    <property type="match status" value="1"/>
</dbReference>